<protein>
    <submittedName>
        <fullName evidence="1">Uncharacterized protein</fullName>
    </submittedName>
</protein>
<dbReference type="Proteomes" id="UP000799764">
    <property type="component" value="Unassembled WGS sequence"/>
</dbReference>
<reference evidence="1" key="1">
    <citation type="journal article" date="2020" name="Stud. Mycol.">
        <title>101 Dothideomycetes genomes: a test case for predicting lifestyles and emergence of pathogens.</title>
        <authorList>
            <person name="Haridas S."/>
            <person name="Albert R."/>
            <person name="Binder M."/>
            <person name="Bloem J."/>
            <person name="Labutti K."/>
            <person name="Salamov A."/>
            <person name="Andreopoulos B."/>
            <person name="Baker S."/>
            <person name="Barry K."/>
            <person name="Bills G."/>
            <person name="Bluhm B."/>
            <person name="Cannon C."/>
            <person name="Castanera R."/>
            <person name="Culley D."/>
            <person name="Daum C."/>
            <person name="Ezra D."/>
            <person name="Gonzalez J."/>
            <person name="Henrissat B."/>
            <person name="Kuo A."/>
            <person name="Liang C."/>
            <person name="Lipzen A."/>
            <person name="Lutzoni F."/>
            <person name="Magnuson J."/>
            <person name="Mondo S."/>
            <person name="Nolan M."/>
            <person name="Ohm R."/>
            <person name="Pangilinan J."/>
            <person name="Park H.-J."/>
            <person name="Ramirez L."/>
            <person name="Alfaro M."/>
            <person name="Sun H."/>
            <person name="Tritt A."/>
            <person name="Yoshinaga Y."/>
            <person name="Zwiers L.-H."/>
            <person name="Turgeon B."/>
            <person name="Goodwin S."/>
            <person name="Spatafora J."/>
            <person name="Crous P."/>
            <person name="Grigoriev I."/>
        </authorList>
    </citation>
    <scope>NUCLEOTIDE SEQUENCE</scope>
    <source>
        <strain evidence="1">CBS 690.94</strain>
    </source>
</reference>
<sequence length="150" mass="16790">MSSLDTWCSWRSSRLACWQRDKCFLKATTLRLYSFPQVHCQCFECVEAPLSVRAFRSCLSCPSILPEQNEPVAYGSTSLGYRVAVAVGGVVSSLLAHFVPRSRDYTRGFVVVPVAADEDKVLHKVRLPINIEVREPWVIENTAPTSELAL</sequence>
<name>A0A9P4UGN1_9PLEO</name>
<dbReference type="AlphaFoldDB" id="A0A9P4UGN1"/>
<evidence type="ECO:0000313" key="2">
    <source>
        <dbReference type="Proteomes" id="UP000799764"/>
    </source>
</evidence>
<organism evidence="1 2">
    <name type="scientific">Karstenula rhodostoma CBS 690.94</name>
    <dbReference type="NCBI Taxonomy" id="1392251"/>
    <lineage>
        <taxon>Eukaryota</taxon>
        <taxon>Fungi</taxon>
        <taxon>Dikarya</taxon>
        <taxon>Ascomycota</taxon>
        <taxon>Pezizomycotina</taxon>
        <taxon>Dothideomycetes</taxon>
        <taxon>Pleosporomycetidae</taxon>
        <taxon>Pleosporales</taxon>
        <taxon>Massarineae</taxon>
        <taxon>Didymosphaeriaceae</taxon>
        <taxon>Karstenula</taxon>
    </lineage>
</organism>
<accession>A0A9P4UGN1</accession>
<comment type="caution">
    <text evidence="1">The sequence shown here is derived from an EMBL/GenBank/DDBJ whole genome shotgun (WGS) entry which is preliminary data.</text>
</comment>
<dbReference type="EMBL" id="MU001495">
    <property type="protein sequence ID" value="KAF2448718.1"/>
    <property type="molecule type" value="Genomic_DNA"/>
</dbReference>
<evidence type="ECO:0000313" key="1">
    <source>
        <dbReference type="EMBL" id="KAF2448718.1"/>
    </source>
</evidence>
<keyword evidence="2" id="KW-1185">Reference proteome</keyword>
<proteinExistence type="predicted"/>
<gene>
    <name evidence="1" type="ORF">P171DRAFT_218338</name>
</gene>